<dbReference type="Pfam" id="PF07859">
    <property type="entry name" value="Abhydrolase_3"/>
    <property type="match status" value="1"/>
</dbReference>
<protein>
    <submittedName>
        <fullName evidence="5">Acetyl esterase</fullName>
    </submittedName>
</protein>
<gene>
    <name evidence="5" type="ORF">FHX52_1088</name>
</gene>
<reference evidence="5 6" key="1">
    <citation type="submission" date="2019-06" db="EMBL/GenBank/DDBJ databases">
        <title>Sequencing the genomes of 1000 actinobacteria strains.</title>
        <authorList>
            <person name="Klenk H.-P."/>
        </authorList>
    </citation>
    <scope>NUCLEOTIDE SEQUENCE [LARGE SCALE GENOMIC DNA]</scope>
    <source>
        <strain evidence="5 6">DSM 21776</strain>
    </source>
</reference>
<feature type="active site" evidence="3">
    <location>
        <position position="171"/>
    </location>
</feature>
<dbReference type="EMBL" id="VFQF01000001">
    <property type="protein sequence ID" value="TQN47967.1"/>
    <property type="molecule type" value="Genomic_DNA"/>
</dbReference>
<dbReference type="PANTHER" id="PTHR48081:SF8">
    <property type="entry name" value="ALPHA_BETA HYDROLASE FOLD-3 DOMAIN-CONTAINING PROTEIN-RELATED"/>
    <property type="match status" value="1"/>
</dbReference>
<evidence type="ECO:0000259" key="4">
    <source>
        <dbReference type="Pfam" id="PF07859"/>
    </source>
</evidence>
<dbReference type="Gene3D" id="3.40.50.1820">
    <property type="entry name" value="alpha/beta hydrolase"/>
    <property type="match status" value="1"/>
</dbReference>
<dbReference type="SUPFAM" id="SSF53474">
    <property type="entry name" value="alpha/beta-Hydrolases"/>
    <property type="match status" value="1"/>
</dbReference>
<organism evidence="5 6">
    <name type="scientific">Humibacillus xanthopallidus</name>
    <dbReference type="NCBI Taxonomy" id="412689"/>
    <lineage>
        <taxon>Bacteria</taxon>
        <taxon>Bacillati</taxon>
        <taxon>Actinomycetota</taxon>
        <taxon>Actinomycetes</taxon>
        <taxon>Micrococcales</taxon>
        <taxon>Intrasporangiaceae</taxon>
        <taxon>Humibacillus</taxon>
    </lineage>
</organism>
<evidence type="ECO:0000256" key="1">
    <source>
        <dbReference type="ARBA" id="ARBA00010515"/>
    </source>
</evidence>
<dbReference type="AlphaFoldDB" id="A0A543PV62"/>
<evidence type="ECO:0000256" key="3">
    <source>
        <dbReference type="PROSITE-ProRule" id="PRU10038"/>
    </source>
</evidence>
<evidence type="ECO:0000313" key="5">
    <source>
        <dbReference type="EMBL" id="TQN47967.1"/>
    </source>
</evidence>
<dbReference type="InterPro" id="IPR050300">
    <property type="entry name" value="GDXG_lipolytic_enzyme"/>
</dbReference>
<dbReference type="GO" id="GO:0016787">
    <property type="term" value="F:hydrolase activity"/>
    <property type="evidence" value="ECO:0007669"/>
    <property type="project" value="UniProtKB-KW"/>
</dbReference>
<dbReference type="RefSeq" id="WP_141820590.1">
    <property type="nucleotide sequence ID" value="NZ_BAAAQC010000018.1"/>
</dbReference>
<evidence type="ECO:0000313" key="6">
    <source>
        <dbReference type="Proteomes" id="UP000320085"/>
    </source>
</evidence>
<dbReference type="PANTHER" id="PTHR48081">
    <property type="entry name" value="AB HYDROLASE SUPERFAMILY PROTEIN C4A8.06C"/>
    <property type="match status" value="1"/>
</dbReference>
<comment type="caution">
    <text evidence="5">The sequence shown here is derived from an EMBL/GenBank/DDBJ whole genome shotgun (WGS) entry which is preliminary data.</text>
</comment>
<name>A0A543PV62_9MICO</name>
<keyword evidence="2" id="KW-0378">Hydrolase</keyword>
<sequence>MKQSSSWDMPLRTRLVARAVARERGSISSIDARDIPRVREWTTPARAPYSWITGRVRRDVSVGTTAFRARDGHAVAVRTYRPVGAGAGPLPVLVWFHGGGWVLGNTQSYDPVCSALAHGAGVLVVSVDYRLAPEFRAPQAALDCVDAVRWVAAAGSGLGARPDGIGVAGDSAGANLAAVVTQVVRSEGGAQITHHGLVYPAVDATMSQPSVAEHADAAVLTRADMETFLAHYIGEGPDALDRHDPLVSPLYAADLAGLPPALVQTADLDPLRDDGAAYARALSEAGVEVTLTNYLRVPHGFLSFPGATAARWAPCDELISWVARHAHRPRVG</sequence>
<evidence type="ECO:0000256" key="2">
    <source>
        <dbReference type="ARBA" id="ARBA00022801"/>
    </source>
</evidence>
<dbReference type="InterPro" id="IPR033140">
    <property type="entry name" value="Lipase_GDXG_put_SER_AS"/>
</dbReference>
<comment type="similarity">
    <text evidence="1">Belongs to the 'GDXG' lipolytic enzyme family.</text>
</comment>
<dbReference type="PROSITE" id="PS01174">
    <property type="entry name" value="LIPASE_GDXG_SER"/>
    <property type="match status" value="1"/>
</dbReference>
<dbReference type="OrthoDB" id="9803828at2"/>
<accession>A0A543PV62</accession>
<dbReference type="Proteomes" id="UP000320085">
    <property type="component" value="Unassembled WGS sequence"/>
</dbReference>
<dbReference type="InterPro" id="IPR013094">
    <property type="entry name" value="AB_hydrolase_3"/>
</dbReference>
<feature type="domain" description="Alpha/beta hydrolase fold-3" evidence="4">
    <location>
        <begin position="93"/>
        <end position="302"/>
    </location>
</feature>
<dbReference type="InterPro" id="IPR029058">
    <property type="entry name" value="AB_hydrolase_fold"/>
</dbReference>
<proteinExistence type="inferred from homology"/>